<name>A0A563DA45_9FLAO</name>
<gene>
    <name evidence="1" type="ORF">ETU09_08170</name>
</gene>
<protein>
    <submittedName>
        <fullName evidence="1">Uncharacterized protein</fullName>
    </submittedName>
</protein>
<dbReference type="RefSeq" id="WP_146293041.1">
    <property type="nucleotide sequence ID" value="NZ_SELH01000024.1"/>
</dbReference>
<comment type="caution">
    <text evidence="1">The sequence shown here is derived from an EMBL/GenBank/DDBJ whole genome shotgun (WGS) entry which is preliminary data.</text>
</comment>
<dbReference type="InterPro" id="IPR046558">
    <property type="entry name" value="DUF6712"/>
</dbReference>
<dbReference type="EMBL" id="SELH01000024">
    <property type="protein sequence ID" value="TWP27086.1"/>
    <property type="molecule type" value="Genomic_DNA"/>
</dbReference>
<dbReference type="AlphaFoldDB" id="A0A563DA45"/>
<reference evidence="1 2" key="1">
    <citation type="submission" date="2019-02" db="EMBL/GenBank/DDBJ databases">
        <title>Apibacter muscae sp. nov.: a novel member of the house fly microbiota.</title>
        <authorList>
            <person name="Park R."/>
        </authorList>
    </citation>
    <scope>NUCLEOTIDE SEQUENCE [LARGE SCALE GENOMIC DNA]</scope>
    <source>
        <strain evidence="1 2">AL1</strain>
    </source>
</reference>
<evidence type="ECO:0000313" key="2">
    <source>
        <dbReference type="Proteomes" id="UP000319499"/>
    </source>
</evidence>
<dbReference type="Proteomes" id="UP000319499">
    <property type="component" value="Unassembled WGS sequence"/>
</dbReference>
<evidence type="ECO:0000313" key="1">
    <source>
        <dbReference type="EMBL" id="TWP27086.1"/>
    </source>
</evidence>
<organism evidence="1 2">
    <name type="scientific">Apibacter muscae</name>
    <dbReference type="NCBI Taxonomy" id="2509004"/>
    <lineage>
        <taxon>Bacteria</taxon>
        <taxon>Pseudomonadati</taxon>
        <taxon>Bacteroidota</taxon>
        <taxon>Flavobacteriia</taxon>
        <taxon>Flavobacteriales</taxon>
        <taxon>Weeksellaceae</taxon>
        <taxon>Apibacter</taxon>
    </lineage>
</organism>
<accession>A0A563DA45</accession>
<dbReference type="OrthoDB" id="1353229at2"/>
<sequence length="190" mass="21883">MSNLLITIEEVRNIGQLSIHCDKSKIILGITQAQNHDMKKLLQDFWYIVLENKDNEIFHTLLFGGKYEVQSGGYKYHEGLKNVLAHYAYARYIMLNEYNDTPVGNMDFQSSFYSSKSSSSIKMQYDYYRNLAHALFKDVDTYLCFSKSIFPEYNSSECGPCLNNTEKNSSSVTPYGIKSSVITKKITPLW</sequence>
<keyword evidence="2" id="KW-1185">Reference proteome</keyword>
<dbReference type="Pfam" id="PF20459">
    <property type="entry name" value="DUF6712"/>
    <property type="match status" value="1"/>
</dbReference>
<proteinExistence type="predicted"/>